<proteinExistence type="predicted"/>
<geneLocation type="plasmid" evidence="1 2">
    <name>p4</name>
</geneLocation>
<sequence length="53" mass="6395">MKDYRKVLLLVLTLFLLSGLIYIFQYDSEIQMTYESMQHYVIQPGSEGYYEYT</sequence>
<protein>
    <submittedName>
        <fullName evidence="1">Uncharacterized protein</fullName>
    </submittedName>
</protein>
<keyword evidence="2" id="KW-1185">Reference proteome</keyword>
<evidence type="ECO:0000313" key="2">
    <source>
        <dbReference type="Proteomes" id="UP000679498"/>
    </source>
</evidence>
<organism evidence="1 2">
    <name type="scientific">Exiguobacterium acetylicum</name>
    <name type="common">Brevibacterium acetylicum</name>
    <dbReference type="NCBI Taxonomy" id="41170"/>
    <lineage>
        <taxon>Bacteria</taxon>
        <taxon>Bacillati</taxon>
        <taxon>Bacillota</taxon>
        <taxon>Bacilli</taxon>
        <taxon>Bacillales</taxon>
        <taxon>Bacillales Family XII. Incertae Sedis</taxon>
        <taxon>Exiguobacterium</taxon>
    </lineage>
</organism>
<name>A0ABX8GF06_EXIAC</name>
<dbReference type="RefSeq" id="WP_214814129.1">
    <property type="nucleotide sequence ID" value="NZ_CP075901.1"/>
</dbReference>
<accession>A0ABX8GF06</accession>
<reference evidence="1 2" key="1">
    <citation type="submission" date="2021-05" db="EMBL/GenBank/DDBJ databases">
        <title>Biocontrol using Exiguobacterium acetylicum SI17 against litchi downy blight caused by Peronophythora litchii.</title>
        <authorList>
            <person name="Zheng L."/>
        </authorList>
    </citation>
    <scope>NUCLEOTIDE SEQUENCE [LARGE SCALE GENOMIC DNA]</scope>
    <source>
        <strain evidence="1 2">SI17</strain>
        <plasmid evidence="1 2">p4</plasmid>
    </source>
</reference>
<dbReference type="GeneID" id="88813510"/>
<dbReference type="EMBL" id="CP075901">
    <property type="protein sequence ID" value="QWB31963.1"/>
    <property type="molecule type" value="Genomic_DNA"/>
</dbReference>
<dbReference type="Proteomes" id="UP000679498">
    <property type="component" value="Plasmid p4"/>
</dbReference>
<gene>
    <name evidence="1" type="ORF">KKI46_17540</name>
</gene>
<keyword evidence="1" id="KW-0614">Plasmid</keyword>
<evidence type="ECO:0000313" key="1">
    <source>
        <dbReference type="EMBL" id="QWB31963.1"/>
    </source>
</evidence>